<dbReference type="Proteomes" id="UP000509594">
    <property type="component" value="Chromosome"/>
</dbReference>
<evidence type="ECO:0000313" key="2">
    <source>
        <dbReference type="Proteomes" id="UP000509594"/>
    </source>
</evidence>
<dbReference type="GeneID" id="55821444"/>
<gene>
    <name evidence="1" type="ORF">HWN40_07175</name>
</gene>
<proteinExistence type="predicted"/>
<dbReference type="EMBL" id="CP058215">
    <property type="protein sequence ID" value="QLC50037.1"/>
    <property type="molecule type" value="Genomic_DNA"/>
</dbReference>
<reference evidence="1 2" key="1">
    <citation type="submission" date="2020-06" db="EMBL/GenBank/DDBJ databases">
        <title>Methanolobus halotolerans sp. nov., isolated from a saline lake Tus in Siberia.</title>
        <authorList>
            <person name="Shen Y."/>
            <person name="Chen S.-C."/>
            <person name="Lai M.-C."/>
            <person name="Huang H.-H."/>
            <person name="Chiu H.-H."/>
            <person name="Tang S.-L."/>
            <person name="Rogozin D.Y."/>
            <person name="Degermendzhy A.G."/>
        </authorList>
    </citation>
    <scope>NUCLEOTIDE SEQUENCE [LARGE SCALE GENOMIC DNA]</scope>
    <source>
        <strain evidence="1 2">DSM 21339</strain>
    </source>
</reference>
<sequence length="96" mass="11506">MDLFLTEQELDEYTKLSSKVEKVLIRQLDKIWRIREGAPFNGEILFFYIEDENIVIHTKDPVDKLDHVNVVNVENLLNDSRIEKYKEEIEEQKKQV</sequence>
<dbReference type="RefSeq" id="WP_176965093.1">
    <property type="nucleotide sequence ID" value="NZ_CP058215.1"/>
</dbReference>
<keyword evidence="2" id="KW-1185">Reference proteome</keyword>
<dbReference type="AlphaFoldDB" id="A0A7D5E8X4"/>
<accession>A0A7D5E8X4</accession>
<name>A0A7D5E8X4_9EURY</name>
<evidence type="ECO:0000313" key="1">
    <source>
        <dbReference type="EMBL" id="QLC50037.1"/>
    </source>
</evidence>
<dbReference type="KEGG" id="mzi:HWN40_07175"/>
<organism evidence="1 2">
    <name type="scientific">Methanolobus zinderi</name>
    <dbReference type="NCBI Taxonomy" id="536044"/>
    <lineage>
        <taxon>Archaea</taxon>
        <taxon>Methanobacteriati</taxon>
        <taxon>Methanobacteriota</taxon>
        <taxon>Stenosarchaea group</taxon>
        <taxon>Methanomicrobia</taxon>
        <taxon>Methanosarcinales</taxon>
        <taxon>Methanosarcinaceae</taxon>
        <taxon>Methanolobus</taxon>
    </lineage>
</organism>
<dbReference type="OrthoDB" id="377422at2157"/>
<protein>
    <submittedName>
        <fullName evidence="1">Uncharacterized protein</fullName>
    </submittedName>
</protein>